<dbReference type="PROSITE" id="PS50812">
    <property type="entry name" value="PWWP"/>
    <property type="match status" value="1"/>
</dbReference>
<sequence length="1299" mass="139910">MVWCKVKSHPWWPAQVFDAADASERALQHARSGGGAPLVAYFWDKTFAWSDPAALLPFRANFARLAGQNTIFNYVSAVRTALEEVERRVEAGLSCACVPNARKRQEVQNSGVREGAYGAVVDDAYMRDTFRAKPFVDYVAALASSPLAGADRLDLATAKAQLRSFNRLRGQRELPEFVTFQGIEDVPTETTTPNTKRKRTEDDIPSKAKKPRHGESSLRKRKEEAVDEESPVPRKSSARKKTSKDVEKTESHVKKHVMVEDSSKQAKSKTRISKSSAEKKEKKKIDSSKGTDKGESLPEPAEEDAANKGSSMPSGEGTDGKLSKGRKSEISKSSAKTKKKGISKDAGKKESVPEPAEVDATNEDSNMPSGGAKDGTLSKEMKSKISKSSAKTKKKDISKDADKKESVPEPAEEDATNEDSNMPSGGVTDGTLSKRRNSNISKSSAKTKKKDVSKHADKKESLPEPAVEAATNDDSSMPSGEATDGTLIKGMKSKISKSSKTKKKDISKDADKKKSLPDPAKEEATGDDSSTPRSTDGTVSKKRNSKVSKSPVKKKQDTSKDTDGVETVGGSKTPVKKTVDGILTESKSERRLRSMHKTEDASEGSKGPMKDDVGETTKGKDKDAALLKENNLGRRASSARQNDKITADGDGLADSSVKESASPRKKKPQLGETSATKDAPISISEHGRKRKKVSELMAETSTPNRSPGGKSKAQGKRSLPALTEKPDETDRDPEDTVKTRGKRSLPASTEKSEDPGRDPKGTMKIRGKLSLPASAEKCENPDRDTKDTMKTRGKRSLPKSTEEPDDPDRDTKDTMETRKRKKLDTLGDLSSQPQPLSPKRPTKVREVMPKAAGKKSQTSSVVKANDVTLGDLSSQPQPLSPKRSTRSREATRQAAELKPHTSPAVEANGEASQTRSRRAKTSEETVPDKSPRPVKPNKGKKGATTEDSLSCGEMHSQLRLAASDLKKVGKITPASVSFFTEFSKSSCPSSSDVEKEIPMQAANTDSYASSPHADEQMPEEAANKVASPAADEEIPEKAANKVASPPADEEIPEKAANKVAIPPADEEIPERAANKVASPRTEEIPEKVANSEPSPSELPVADHMKDDYWADILINVEEPISSLKKKKDKSKSKTSKTKELQAEDAATKEPSVSMGNVEEPNKKAESKQDTMENGEAEVKPPSVANGGQPKAEETTENLPLVGLVLHFTRPDAVPSHSDLIKIFSQYGPVSEARTQTGNTTNSATVIFKRRMDAEGAFGSAGKMTSVLGPGLASFRLTDFPSSGGGAAASGNRPRQGASE</sequence>
<feature type="compositionally biased region" description="Basic residues" evidence="1">
    <location>
        <begin position="491"/>
        <end position="503"/>
    </location>
</feature>
<feature type="compositionally biased region" description="Basic and acidic residues" evidence="1">
    <location>
        <begin position="776"/>
        <end position="790"/>
    </location>
</feature>
<feature type="compositionally biased region" description="Basic and acidic residues" evidence="1">
    <location>
        <begin position="724"/>
        <end position="738"/>
    </location>
</feature>
<dbReference type="CDD" id="cd05162">
    <property type="entry name" value="PWWP"/>
    <property type="match status" value="1"/>
</dbReference>
<dbReference type="PANTHER" id="PTHR35491">
    <property type="entry name" value="OS12G0638500-LIKE PROTEIN"/>
    <property type="match status" value="1"/>
</dbReference>
<feature type="compositionally biased region" description="Basic and acidic residues" evidence="1">
    <location>
        <begin position="1136"/>
        <end position="1147"/>
    </location>
</feature>
<feature type="compositionally biased region" description="Basic and acidic residues" evidence="1">
    <location>
        <begin position="608"/>
        <end position="626"/>
    </location>
</feature>
<feature type="compositionally biased region" description="Polar residues" evidence="1">
    <location>
        <begin position="981"/>
        <end position="991"/>
    </location>
</feature>
<feature type="compositionally biased region" description="Basic and acidic residues" evidence="1">
    <location>
        <begin position="750"/>
        <end position="761"/>
    </location>
</feature>
<dbReference type="PANTHER" id="PTHR35491:SF7">
    <property type="entry name" value="OS11G0303500 PROTEIN"/>
    <property type="match status" value="1"/>
</dbReference>
<name>A0AAD8VAK5_LOLMU</name>
<evidence type="ECO:0000313" key="4">
    <source>
        <dbReference type="Proteomes" id="UP001231189"/>
    </source>
</evidence>
<dbReference type="Pfam" id="PF00855">
    <property type="entry name" value="PWWP"/>
    <property type="match status" value="1"/>
</dbReference>
<feature type="compositionally biased region" description="Basic and acidic residues" evidence="1">
    <location>
        <begin position="243"/>
        <end position="264"/>
    </location>
</feature>
<gene>
    <name evidence="3" type="ORF">QYE76_007990</name>
</gene>
<keyword evidence="4" id="KW-1185">Reference proteome</keyword>
<feature type="region of interest" description="Disordered" evidence="1">
    <location>
        <begin position="1119"/>
        <end position="1193"/>
    </location>
</feature>
<feature type="compositionally biased region" description="Polar residues" evidence="1">
    <location>
        <begin position="527"/>
        <end position="538"/>
    </location>
</feature>
<dbReference type="SUPFAM" id="SSF63748">
    <property type="entry name" value="Tudor/PWWP/MBT"/>
    <property type="match status" value="1"/>
</dbReference>
<organism evidence="3 4">
    <name type="scientific">Lolium multiflorum</name>
    <name type="common">Italian ryegrass</name>
    <name type="synonym">Lolium perenne subsp. multiflorum</name>
    <dbReference type="NCBI Taxonomy" id="4521"/>
    <lineage>
        <taxon>Eukaryota</taxon>
        <taxon>Viridiplantae</taxon>
        <taxon>Streptophyta</taxon>
        <taxon>Embryophyta</taxon>
        <taxon>Tracheophyta</taxon>
        <taxon>Spermatophyta</taxon>
        <taxon>Magnoliopsida</taxon>
        <taxon>Liliopsida</taxon>
        <taxon>Poales</taxon>
        <taxon>Poaceae</taxon>
        <taxon>BOP clade</taxon>
        <taxon>Pooideae</taxon>
        <taxon>Poodae</taxon>
        <taxon>Poeae</taxon>
        <taxon>Poeae Chloroplast Group 2 (Poeae type)</taxon>
        <taxon>Loliodinae</taxon>
        <taxon>Loliinae</taxon>
        <taxon>Lolium</taxon>
    </lineage>
</organism>
<evidence type="ECO:0000313" key="3">
    <source>
        <dbReference type="EMBL" id="KAK1597545.1"/>
    </source>
</evidence>
<dbReference type="Gene3D" id="2.30.30.140">
    <property type="match status" value="1"/>
</dbReference>
<feature type="compositionally biased region" description="Basic and acidic residues" evidence="1">
    <location>
        <begin position="395"/>
        <end position="407"/>
    </location>
</feature>
<accession>A0AAD8VAK5</accession>
<reference evidence="3" key="1">
    <citation type="submission" date="2023-07" db="EMBL/GenBank/DDBJ databases">
        <title>A chromosome-level genome assembly of Lolium multiflorum.</title>
        <authorList>
            <person name="Chen Y."/>
            <person name="Copetti D."/>
            <person name="Kolliker R."/>
            <person name="Studer B."/>
        </authorList>
    </citation>
    <scope>NUCLEOTIDE SEQUENCE</scope>
    <source>
        <strain evidence="3">02402/16</strain>
        <tissue evidence="3">Leaf</tissue>
    </source>
</reference>
<comment type="caution">
    <text evidence="3">The sequence shown here is derived from an EMBL/GenBank/DDBJ whole genome shotgun (WGS) entry which is preliminary data.</text>
</comment>
<feature type="compositionally biased region" description="Basic and acidic residues" evidence="1">
    <location>
        <begin position="318"/>
        <end position="330"/>
    </location>
</feature>
<protein>
    <recommendedName>
        <fullName evidence="2">PWWP domain-containing protein</fullName>
    </recommendedName>
</protein>
<feature type="compositionally biased region" description="Basic and acidic residues" evidence="1">
    <location>
        <begin position="920"/>
        <end position="931"/>
    </location>
</feature>
<feature type="region of interest" description="Disordered" evidence="1">
    <location>
        <begin position="981"/>
        <end position="1102"/>
    </location>
</feature>
<feature type="compositionally biased region" description="Basic and acidic residues" evidence="1">
    <location>
        <begin position="586"/>
        <end position="600"/>
    </location>
</feature>
<feature type="compositionally biased region" description="Basic and acidic residues" evidence="1">
    <location>
        <begin position="1159"/>
        <end position="1170"/>
    </location>
</feature>
<feature type="compositionally biased region" description="Basic and acidic residues" evidence="1">
    <location>
        <begin position="276"/>
        <end position="296"/>
    </location>
</feature>
<feature type="compositionally biased region" description="Basic and acidic residues" evidence="1">
    <location>
        <begin position="554"/>
        <end position="563"/>
    </location>
</feature>
<dbReference type="InterPro" id="IPR000313">
    <property type="entry name" value="PWWP_dom"/>
</dbReference>
<feature type="compositionally biased region" description="Basic and acidic residues" evidence="1">
    <location>
        <begin position="504"/>
        <end position="524"/>
    </location>
</feature>
<feature type="compositionally biased region" description="Basic residues" evidence="1">
    <location>
        <begin position="1123"/>
        <end position="1135"/>
    </location>
</feature>
<feature type="compositionally biased region" description="Basic and acidic residues" evidence="1">
    <location>
        <begin position="213"/>
        <end position="224"/>
    </location>
</feature>
<feature type="compositionally biased region" description="Basic and acidic residues" evidence="1">
    <location>
        <begin position="886"/>
        <end position="899"/>
    </location>
</feature>
<feature type="compositionally biased region" description="Basic and acidic residues" evidence="1">
    <location>
        <begin position="453"/>
        <end position="462"/>
    </location>
</feature>
<proteinExistence type="predicted"/>
<evidence type="ECO:0000259" key="2">
    <source>
        <dbReference type="PROSITE" id="PS50812"/>
    </source>
</evidence>
<feature type="region of interest" description="Disordered" evidence="1">
    <location>
        <begin position="180"/>
        <end position="952"/>
    </location>
</feature>
<dbReference type="EMBL" id="JAUUTY010000628">
    <property type="protein sequence ID" value="KAK1597545.1"/>
    <property type="molecule type" value="Genomic_DNA"/>
</dbReference>
<evidence type="ECO:0000256" key="1">
    <source>
        <dbReference type="SAM" id="MobiDB-lite"/>
    </source>
</evidence>
<feature type="compositionally biased region" description="Basic and acidic residues" evidence="1">
    <location>
        <begin position="342"/>
        <end position="352"/>
    </location>
</feature>
<dbReference type="Proteomes" id="UP001231189">
    <property type="component" value="Unassembled WGS sequence"/>
</dbReference>
<feature type="region of interest" description="Disordered" evidence="1">
    <location>
        <begin position="1278"/>
        <end position="1299"/>
    </location>
</feature>
<feature type="domain" description="PWWP" evidence="2">
    <location>
        <begin position="1"/>
        <end position="61"/>
    </location>
</feature>